<evidence type="ECO:0000256" key="6">
    <source>
        <dbReference type="ARBA" id="ARBA00022840"/>
    </source>
</evidence>
<comment type="function">
    <text evidence="11">Catalyzes the addition of meso-diaminopimelic acid to the nucleotide precursor UDP-N-acetylmuramoyl-L-alanyl-D-glutamate (UMAG) in the biosynthesis of bacterial cell-wall peptidoglycan.</text>
</comment>
<feature type="binding site" evidence="11">
    <location>
        <position position="469"/>
    </location>
    <ligand>
        <name>meso-2,6-diaminopimelate</name>
        <dbReference type="ChEBI" id="CHEBI:57791"/>
    </ligand>
</feature>
<keyword evidence="4 11" id="KW-0132">Cell division</keyword>
<evidence type="ECO:0000256" key="1">
    <source>
        <dbReference type="ARBA" id="ARBA00005898"/>
    </source>
</evidence>
<dbReference type="GO" id="GO:0051301">
    <property type="term" value="P:cell division"/>
    <property type="evidence" value="ECO:0007669"/>
    <property type="project" value="UniProtKB-KW"/>
</dbReference>
<evidence type="ECO:0000256" key="4">
    <source>
        <dbReference type="ARBA" id="ARBA00022618"/>
    </source>
</evidence>
<dbReference type="Proteomes" id="UP000000771">
    <property type="component" value="Chromosome"/>
</dbReference>
<gene>
    <name evidence="11" type="primary">murE</name>
    <name evidence="16" type="ordered locus">Afer_1249</name>
</gene>
<dbReference type="NCBIfam" id="NF001126">
    <property type="entry name" value="PRK00139.1-4"/>
    <property type="match status" value="1"/>
</dbReference>
<dbReference type="eggNOG" id="COG0769">
    <property type="taxonomic scope" value="Bacteria"/>
</dbReference>
<dbReference type="InterPro" id="IPR018109">
    <property type="entry name" value="Folylpolyglutamate_synth_CS"/>
</dbReference>
<evidence type="ECO:0000256" key="9">
    <source>
        <dbReference type="ARBA" id="ARBA00023306"/>
    </source>
</evidence>
<keyword evidence="7 11" id="KW-0133">Cell shape</keyword>
<dbReference type="Pfam" id="PF02875">
    <property type="entry name" value="Mur_ligase_C"/>
    <property type="match status" value="1"/>
</dbReference>
<evidence type="ECO:0000313" key="16">
    <source>
        <dbReference type="EMBL" id="ACU54180.1"/>
    </source>
</evidence>
<dbReference type="GO" id="GO:0005524">
    <property type="term" value="F:ATP binding"/>
    <property type="evidence" value="ECO:0007669"/>
    <property type="project" value="UniProtKB-UniRule"/>
</dbReference>
<keyword evidence="3 11" id="KW-0436">Ligase</keyword>
<dbReference type="PROSITE" id="PS01011">
    <property type="entry name" value="FOLYLPOLYGLU_SYNT_1"/>
    <property type="match status" value="1"/>
</dbReference>
<evidence type="ECO:0000256" key="10">
    <source>
        <dbReference type="ARBA" id="ARBA00023316"/>
    </source>
</evidence>
<name>C7LZM2_ACIFD</name>
<dbReference type="Pfam" id="PF08245">
    <property type="entry name" value="Mur_ligase_M"/>
    <property type="match status" value="1"/>
</dbReference>
<dbReference type="UniPathway" id="UPA00219"/>
<dbReference type="AlphaFoldDB" id="C7LZM2"/>
<feature type="binding site" evidence="11">
    <location>
        <position position="207"/>
    </location>
    <ligand>
        <name>UDP-N-acetyl-alpha-D-muramoyl-L-alanyl-D-glutamate</name>
        <dbReference type="ChEBI" id="CHEBI:83900"/>
    </ligand>
</feature>
<dbReference type="HAMAP" id="MF_00208">
    <property type="entry name" value="MurE"/>
    <property type="match status" value="1"/>
</dbReference>
<organism evidence="16 17">
    <name type="scientific">Acidimicrobium ferrooxidans (strain DSM 10331 / JCM 15462 / NBRC 103882 / ICP)</name>
    <dbReference type="NCBI Taxonomy" id="525909"/>
    <lineage>
        <taxon>Bacteria</taxon>
        <taxon>Bacillati</taxon>
        <taxon>Actinomycetota</taxon>
        <taxon>Acidimicrobiia</taxon>
        <taxon>Acidimicrobiales</taxon>
        <taxon>Acidimicrobiaceae</taxon>
        <taxon>Acidimicrobium</taxon>
    </lineage>
</organism>
<dbReference type="InterPro" id="IPR036615">
    <property type="entry name" value="Mur_ligase_C_dom_sf"/>
</dbReference>
<dbReference type="InterPro" id="IPR035911">
    <property type="entry name" value="MurE/MurF_N"/>
</dbReference>
<keyword evidence="5 11" id="KW-0547">Nucleotide-binding</keyword>
<keyword evidence="11" id="KW-0460">Magnesium</keyword>
<evidence type="ECO:0000259" key="14">
    <source>
        <dbReference type="Pfam" id="PF02875"/>
    </source>
</evidence>
<sequence>MNAAPVLQGYHGPGPCGRGVCEVGPEVGVTLDALGALVEHARIVGDRATSVTGIAIDHREIRAGDLFAAVPGRHVDGRDFAAEAVRRGAVAVLTAGQPVAVGVPQLVVPRASLRTAVGRVAHRIFGDPSSAVSVIGVTGTNGKTTTVSVVSQLLERLGEGVGVLGTLWSRLTTPEAPELARRLAEFRDSGRRWVAMEVSSIAIAMERIEGLHVRVGVFTNLSQDHLDFHGSMEDYFAAKARLFEPERTAIGVINVDDPWGARLAASVRVPVVPVSISAVTDIEIDAAGIRFRRNGRWYRSRLVGEHNLRNILLAVSVLEQVGFDPDLLRGVLGEVESPRGRMQRILGPRGLVVVDYAHSPDALAAVLRAARLLVGPRGRLLVVFGAGGERDQAKRPLMGAVAEQLADVAIVTSDNPRSEDPAAIAAQIVAGWRDRRGVRVVLDRRAAIEEAVAMMAPGDVLVVAGKGHERVQVIDGVATPFDDIDVVHAALQDDGGLLA</sequence>
<comment type="PTM">
    <text evidence="11">Carboxylation is probably crucial for Mg(2+) binding and, consequently, for the gamma-phosphate positioning of ATP.</text>
</comment>
<feature type="binding site" evidence="11">
    <location>
        <begin position="139"/>
        <end position="145"/>
    </location>
    <ligand>
        <name>ATP</name>
        <dbReference type="ChEBI" id="CHEBI:30616"/>
    </ligand>
</feature>
<feature type="binding site" evidence="11">
    <location>
        <begin position="172"/>
        <end position="173"/>
    </location>
    <ligand>
        <name>UDP-N-acetyl-alpha-D-muramoyl-L-alanyl-D-glutamate</name>
        <dbReference type="ChEBI" id="CHEBI:83900"/>
    </ligand>
</feature>
<feature type="domain" description="Mur ligase central" evidence="15">
    <location>
        <begin position="137"/>
        <end position="317"/>
    </location>
</feature>
<feature type="binding site" evidence="11">
    <location>
        <position position="199"/>
    </location>
    <ligand>
        <name>UDP-N-acetyl-alpha-D-muramoyl-L-alanyl-D-glutamate</name>
        <dbReference type="ChEBI" id="CHEBI:83900"/>
    </ligand>
</feature>
<proteinExistence type="inferred from homology"/>
<feature type="binding site" evidence="11">
    <location>
        <position position="390"/>
    </location>
    <ligand>
        <name>meso-2,6-diaminopimelate</name>
        <dbReference type="ChEBI" id="CHEBI:57791"/>
    </ligand>
</feature>
<dbReference type="SUPFAM" id="SSF63418">
    <property type="entry name" value="MurE/MurF N-terminal domain"/>
    <property type="match status" value="1"/>
</dbReference>
<dbReference type="SUPFAM" id="SSF53623">
    <property type="entry name" value="MurD-like peptide ligases, catalytic domain"/>
    <property type="match status" value="1"/>
</dbReference>
<comment type="catalytic activity">
    <reaction evidence="11">
        <text>UDP-N-acetyl-alpha-D-muramoyl-L-alanyl-D-glutamate + meso-2,6-diaminopimelate + ATP = UDP-N-acetyl-alpha-D-muramoyl-L-alanyl-gamma-D-glutamyl-meso-2,6-diaminopimelate + ADP + phosphate + H(+)</text>
        <dbReference type="Rhea" id="RHEA:23676"/>
        <dbReference type="ChEBI" id="CHEBI:15378"/>
        <dbReference type="ChEBI" id="CHEBI:30616"/>
        <dbReference type="ChEBI" id="CHEBI:43474"/>
        <dbReference type="ChEBI" id="CHEBI:57791"/>
        <dbReference type="ChEBI" id="CHEBI:83900"/>
        <dbReference type="ChEBI" id="CHEBI:83905"/>
        <dbReference type="ChEBI" id="CHEBI:456216"/>
        <dbReference type="EC" id="6.3.2.13"/>
    </reaction>
</comment>
<feature type="binding site" evidence="11">
    <location>
        <begin position="414"/>
        <end position="417"/>
    </location>
    <ligand>
        <name>meso-2,6-diaminopimelate</name>
        <dbReference type="ChEBI" id="CHEBI:57791"/>
    </ligand>
</feature>
<dbReference type="InterPro" id="IPR004101">
    <property type="entry name" value="Mur_ligase_C"/>
</dbReference>
<dbReference type="STRING" id="525909.Afer_1249"/>
<dbReference type="EC" id="6.3.2.13" evidence="11"/>
<evidence type="ECO:0000259" key="15">
    <source>
        <dbReference type="Pfam" id="PF08245"/>
    </source>
</evidence>
<keyword evidence="17" id="KW-1185">Reference proteome</keyword>
<dbReference type="GO" id="GO:0004326">
    <property type="term" value="F:tetrahydrofolylpolyglutamate synthase activity"/>
    <property type="evidence" value="ECO:0007669"/>
    <property type="project" value="InterPro"/>
</dbReference>
<evidence type="ECO:0000313" key="17">
    <source>
        <dbReference type="Proteomes" id="UP000000771"/>
    </source>
</evidence>
<protein>
    <recommendedName>
        <fullName evidence="11">UDP-N-acetylmuramoyl-L-alanyl-D-glutamate--2,6-diaminopimelate ligase</fullName>
        <ecNumber evidence="11">6.3.2.13</ecNumber>
    </recommendedName>
    <alternativeName>
        <fullName evidence="11">Meso-A2pm-adding enzyme</fullName>
    </alternativeName>
    <alternativeName>
        <fullName evidence="11">Meso-diaminopimelate-adding enzyme</fullName>
    </alternativeName>
    <alternativeName>
        <fullName evidence="11">UDP-MurNAc-L-Ala-D-Glu:meso-diaminopimelate ligase</fullName>
    </alternativeName>
    <alternativeName>
        <fullName evidence="11">UDP-MurNAc-tripeptide synthetase</fullName>
    </alternativeName>
    <alternativeName>
        <fullName evidence="11">UDP-N-acetylmuramyl-tripeptide synthetase</fullName>
    </alternativeName>
</protein>
<dbReference type="HOGENOM" id="CLU_022291_4_1_11"/>
<dbReference type="SUPFAM" id="SSF53244">
    <property type="entry name" value="MurD-like peptide ligases, peptide-binding domain"/>
    <property type="match status" value="1"/>
</dbReference>
<evidence type="ECO:0000256" key="5">
    <source>
        <dbReference type="ARBA" id="ARBA00022741"/>
    </source>
</evidence>
<dbReference type="GO" id="GO:0008360">
    <property type="term" value="P:regulation of cell shape"/>
    <property type="evidence" value="ECO:0007669"/>
    <property type="project" value="UniProtKB-KW"/>
</dbReference>
<evidence type="ECO:0000256" key="3">
    <source>
        <dbReference type="ARBA" id="ARBA00022598"/>
    </source>
</evidence>
<dbReference type="Gene3D" id="3.40.1190.10">
    <property type="entry name" value="Mur-like, catalytic domain"/>
    <property type="match status" value="1"/>
</dbReference>
<keyword evidence="8 11" id="KW-0573">Peptidoglycan synthesis</keyword>
<dbReference type="NCBIfam" id="TIGR01085">
    <property type="entry name" value="murE"/>
    <property type="match status" value="1"/>
</dbReference>
<comment type="caution">
    <text evidence="11">Lacks conserved residue(s) required for the propagation of feature annotation.</text>
</comment>
<dbReference type="EMBL" id="CP001631">
    <property type="protein sequence ID" value="ACU54180.1"/>
    <property type="molecule type" value="Genomic_DNA"/>
</dbReference>
<comment type="pathway">
    <text evidence="11 12">Cell wall biogenesis; peptidoglycan biosynthesis.</text>
</comment>
<keyword evidence="9 11" id="KW-0131">Cell cycle</keyword>
<feature type="short sequence motif" description="Meso-diaminopimelate recognition motif" evidence="11">
    <location>
        <begin position="414"/>
        <end position="417"/>
    </location>
</feature>
<feature type="modified residue" description="N6-carboxylysine" evidence="11">
    <location>
        <position position="239"/>
    </location>
</feature>
<evidence type="ECO:0000256" key="2">
    <source>
        <dbReference type="ARBA" id="ARBA00022490"/>
    </source>
</evidence>
<comment type="subcellular location">
    <subcellularLocation>
        <location evidence="11 12">Cytoplasm</location>
    </subcellularLocation>
</comment>
<keyword evidence="2 11" id="KW-0963">Cytoplasm</keyword>
<dbReference type="GO" id="GO:0009252">
    <property type="term" value="P:peptidoglycan biosynthetic process"/>
    <property type="evidence" value="ECO:0007669"/>
    <property type="project" value="UniProtKB-UniRule"/>
</dbReference>
<dbReference type="PANTHER" id="PTHR23135:SF4">
    <property type="entry name" value="UDP-N-ACETYLMURAMOYL-L-ALANYL-D-GLUTAMATE--2,6-DIAMINOPIMELATE LIGASE MURE HOMOLOG, CHLOROPLASTIC"/>
    <property type="match status" value="1"/>
</dbReference>
<keyword evidence="10 11" id="KW-0961">Cell wall biogenesis/degradation</keyword>
<dbReference type="Gene3D" id="3.90.190.20">
    <property type="entry name" value="Mur ligase, C-terminal domain"/>
    <property type="match status" value="1"/>
</dbReference>
<keyword evidence="6 11" id="KW-0067">ATP-binding</keyword>
<dbReference type="GO" id="GO:0008765">
    <property type="term" value="F:UDP-N-acetylmuramoylalanyl-D-glutamate-2,6-diaminopimelate ligase activity"/>
    <property type="evidence" value="ECO:0007669"/>
    <property type="project" value="UniProtKB-UniRule"/>
</dbReference>
<feature type="domain" description="Mur ligase C-terminal" evidence="14">
    <location>
        <begin position="340"/>
        <end position="467"/>
    </location>
</feature>
<dbReference type="PANTHER" id="PTHR23135">
    <property type="entry name" value="MUR LIGASE FAMILY MEMBER"/>
    <property type="match status" value="1"/>
</dbReference>
<feature type="domain" description="Mur ligase N-terminal catalytic" evidence="13">
    <location>
        <begin position="51"/>
        <end position="100"/>
    </location>
</feature>
<dbReference type="GO" id="GO:0071555">
    <property type="term" value="P:cell wall organization"/>
    <property type="evidence" value="ECO:0007669"/>
    <property type="project" value="UniProtKB-KW"/>
</dbReference>
<comment type="cofactor">
    <cofactor evidence="11">
        <name>Mg(2+)</name>
        <dbReference type="ChEBI" id="CHEBI:18420"/>
    </cofactor>
</comment>
<dbReference type="InterPro" id="IPR000713">
    <property type="entry name" value="Mur_ligase_N"/>
</dbReference>
<comment type="similarity">
    <text evidence="1 11">Belongs to the MurCDEF family. MurE subfamily.</text>
</comment>
<feature type="binding site" evidence="11">
    <location>
        <position position="465"/>
    </location>
    <ligand>
        <name>meso-2,6-diaminopimelate</name>
        <dbReference type="ChEBI" id="CHEBI:57791"/>
    </ligand>
</feature>
<dbReference type="InterPro" id="IPR013221">
    <property type="entry name" value="Mur_ligase_cen"/>
</dbReference>
<dbReference type="GO" id="GO:0000287">
    <property type="term" value="F:magnesium ion binding"/>
    <property type="evidence" value="ECO:0007669"/>
    <property type="project" value="UniProtKB-UniRule"/>
</dbReference>
<evidence type="ECO:0000256" key="11">
    <source>
        <dbReference type="HAMAP-Rule" id="MF_00208"/>
    </source>
</evidence>
<accession>C7LZM2</accession>
<dbReference type="InterPro" id="IPR036565">
    <property type="entry name" value="Mur-like_cat_sf"/>
</dbReference>
<dbReference type="KEGG" id="afo:Afer_1249"/>
<dbReference type="Pfam" id="PF01225">
    <property type="entry name" value="Mur_ligase"/>
    <property type="match status" value="1"/>
</dbReference>
<evidence type="ECO:0000259" key="13">
    <source>
        <dbReference type="Pfam" id="PF01225"/>
    </source>
</evidence>
<evidence type="ECO:0000256" key="12">
    <source>
        <dbReference type="RuleBase" id="RU004135"/>
    </source>
</evidence>
<dbReference type="GO" id="GO:0005737">
    <property type="term" value="C:cytoplasm"/>
    <property type="evidence" value="ECO:0007669"/>
    <property type="project" value="UniProtKB-SubCell"/>
</dbReference>
<evidence type="ECO:0000256" key="7">
    <source>
        <dbReference type="ARBA" id="ARBA00022960"/>
    </source>
</evidence>
<reference evidence="16 17" key="1">
    <citation type="journal article" date="2009" name="Stand. Genomic Sci.">
        <title>Complete genome sequence of Acidimicrobium ferrooxidans type strain (ICP).</title>
        <authorList>
            <person name="Clum A."/>
            <person name="Nolan M."/>
            <person name="Lang E."/>
            <person name="Glavina Del Rio T."/>
            <person name="Tice H."/>
            <person name="Copeland A."/>
            <person name="Cheng J.F."/>
            <person name="Lucas S."/>
            <person name="Chen F."/>
            <person name="Bruce D."/>
            <person name="Goodwin L."/>
            <person name="Pitluck S."/>
            <person name="Ivanova N."/>
            <person name="Mavrommatis K."/>
            <person name="Mikhailova N."/>
            <person name="Pati A."/>
            <person name="Chen A."/>
            <person name="Palaniappan K."/>
            <person name="Goker M."/>
            <person name="Spring S."/>
            <person name="Land M."/>
            <person name="Hauser L."/>
            <person name="Chang Y.J."/>
            <person name="Jeffries C.C."/>
            <person name="Chain P."/>
            <person name="Bristow J."/>
            <person name="Eisen J.A."/>
            <person name="Markowitz V."/>
            <person name="Hugenholtz P."/>
            <person name="Kyrpides N.C."/>
            <person name="Klenk H.P."/>
            <person name="Lapidus A."/>
        </authorList>
    </citation>
    <scope>NUCLEOTIDE SEQUENCE [LARGE SCALE GENOMIC DNA]</scope>
    <source>
        <strain evidence="17">DSM 10331 / JCM 15462 / NBRC 103882 / ICP</strain>
    </source>
</reference>
<evidence type="ECO:0000256" key="8">
    <source>
        <dbReference type="ARBA" id="ARBA00022984"/>
    </source>
</evidence>
<dbReference type="Gene3D" id="3.40.1390.10">
    <property type="entry name" value="MurE/MurF, N-terminal domain"/>
    <property type="match status" value="1"/>
</dbReference>
<dbReference type="InterPro" id="IPR005761">
    <property type="entry name" value="UDP-N-AcMur-Glu-dNH2Pim_ligase"/>
</dbReference>